<keyword evidence="8" id="KW-1185">Reference proteome</keyword>
<comment type="cofactor">
    <cofactor evidence="3">
        <name>Mg(2+)</name>
        <dbReference type="ChEBI" id="CHEBI:18420"/>
    </cofactor>
</comment>
<comment type="caution">
    <text evidence="3">Lacks conserved residue(s) required for the propagation of feature annotation.</text>
</comment>
<reference evidence="7 8" key="1">
    <citation type="submission" date="2014-04" db="EMBL/GenBank/DDBJ databases">
        <title>The Genome Sequence of Thermoanaerobaculum aquaticum MP-01, The First Cultivated Group 23 Acidobacterium.</title>
        <authorList>
            <person name="Stamps B.W."/>
            <person name="Losey N.A."/>
            <person name="Lawson P.A."/>
            <person name="Stevenson B.S."/>
        </authorList>
    </citation>
    <scope>NUCLEOTIDE SEQUENCE [LARGE SCALE GENOMIC DNA]</scope>
    <source>
        <strain evidence="7 8">MP-01</strain>
    </source>
</reference>
<keyword evidence="3" id="KW-0479">Metal-binding</keyword>
<dbReference type="Pfam" id="PF02441">
    <property type="entry name" value="Flavoprotein"/>
    <property type="match status" value="1"/>
</dbReference>
<comment type="pathway">
    <text evidence="3 4">Cofactor biosynthesis; coenzyme A biosynthesis; CoA from (R)-pantothenate: step 2/5.</text>
</comment>
<dbReference type="NCBIfam" id="TIGR00521">
    <property type="entry name" value="coaBC_dfp"/>
    <property type="match status" value="1"/>
</dbReference>
<dbReference type="PANTHER" id="PTHR14359:SF6">
    <property type="entry name" value="PHOSPHOPANTOTHENOYLCYSTEINE DECARBOXYLASE"/>
    <property type="match status" value="1"/>
</dbReference>
<comment type="similarity">
    <text evidence="3 4">In the N-terminal section; belongs to the HFCD (homo-oligomeric flavin containing Cys decarboxylase) superfamily.</text>
</comment>
<comment type="catalytic activity">
    <reaction evidence="3 4">
        <text>(R)-4'-phosphopantothenate + L-cysteine + CTP = N-[(R)-4-phosphopantothenoyl]-L-cysteine + CMP + diphosphate + H(+)</text>
        <dbReference type="Rhea" id="RHEA:19397"/>
        <dbReference type="ChEBI" id="CHEBI:10986"/>
        <dbReference type="ChEBI" id="CHEBI:15378"/>
        <dbReference type="ChEBI" id="CHEBI:33019"/>
        <dbReference type="ChEBI" id="CHEBI:35235"/>
        <dbReference type="ChEBI" id="CHEBI:37563"/>
        <dbReference type="ChEBI" id="CHEBI:59458"/>
        <dbReference type="ChEBI" id="CHEBI:60377"/>
        <dbReference type="EC" id="6.3.2.5"/>
    </reaction>
</comment>
<comment type="function">
    <text evidence="4">Catalyzes two steps in the biosynthesis of coenzyme A. In the first step cysteine is conjugated to 4'-phosphopantothenate to form 4-phosphopantothenoylcysteine, in the latter compound is decarboxylated to form 4'-phosphopantotheine.</text>
</comment>
<evidence type="ECO:0000259" key="6">
    <source>
        <dbReference type="Pfam" id="PF04127"/>
    </source>
</evidence>
<dbReference type="InterPro" id="IPR003382">
    <property type="entry name" value="Flavoprotein"/>
</dbReference>
<dbReference type="GO" id="GO:0015937">
    <property type="term" value="P:coenzyme A biosynthetic process"/>
    <property type="evidence" value="ECO:0007669"/>
    <property type="project" value="UniProtKB-UniRule"/>
</dbReference>
<proteinExistence type="inferred from homology"/>
<feature type="region of interest" description="Phosphopantothenate--cysteine ligase" evidence="3">
    <location>
        <begin position="188"/>
        <end position="398"/>
    </location>
</feature>
<dbReference type="OrthoDB" id="9802554at2"/>
<dbReference type="EC" id="6.3.2.5" evidence="3"/>
<comment type="cofactor">
    <cofactor evidence="3">
        <name>FMN</name>
        <dbReference type="ChEBI" id="CHEBI:58210"/>
    </cofactor>
    <text evidence="3">Binds 1 FMN per subunit.</text>
</comment>
<dbReference type="SUPFAM" id="SSF102645">
    <property type="entry name" value="CoaB-like"/>
    <property type="match status" value="1"/>
</dbReference>
<comment type="caution">
    <text evidence="7">The sequence shown here is derived from an EMBL/GenBank/DDBJ whole genome shotgun (WGS) entry which is preliminary data.</text>
</comment>
<dbReference type="Proteomes" id="UP000027284">
    <property type="component" value="Unassembled WGS sequence"/>
</dbReference>
<feature type="binding site" evidence="3">
    <location>
        <position position="319"/>
    </location>
    <ligand>
        <name>CTP</name>
        <dbReference type="ChEBI" id="CHEBI:37563"/>
    </ligand>
</feature>
<dbReference type="Pfam" id="PF04127">
    <property type="entry name" value="DFP"/>
    <property type="match status" value="1"/>
</dbReference>
<feature type="domain" description="DNA/pantothenate metabolism flavoprotein C-terminal" evidence="6">
    <location>
        <begin position="183"/>
        <end position="390"/>
    </location>
</feature>
<feature type="domain" description="Flavoprotein" evidence="5">
    <location>
        <begin position="4"/>
        <end position="175"/>
    </location>
</feature>
<evidence type="ECO:0000313" key="8">
    <source>
        <dbReference type="Proteomes" id="UP000027284"/>
    </source>
</evidence>
<feature type="binding site" evidence="3">
    <location>
        <position position="334"/>
    </location>
    <ligand>
        <name>CTP</name>
        <dbReference type="ChEBI" id="CHEBI:37563"/>
    </ligand>
</feature>
<evidence type="ECO:0000256" key="2">
    <source>
        <dbReference type="ARBA" id="ARBA00023239"/>
    </source>
</evidence>
<keyword evidence="3 4" id="KW-0436">Ligase</keyword>
<dbReference type="GO" id="GO:0004633">
    <property type="term" value="F:phosphopantothenoylcysteine decarboxylase activity"/>
    <property type="evidence" value="ECO:0007669"/>
    <property type="project" value="UniProtKB-UniRule"/>
</dbReference>
<comment type="catalytic activity">
    <reaction evidence="3 4">
        <text>N-[(R)-4-phosphopantothenoyl]-L-cysteine + H(+) = (R)-4'-phosphopantetheine + CO2</text>
        <dbReference type="Rhea" id="RHEA:16793"/>
        <dbReference type="ChEBI" id="CHEBI:15378"/>
        <dbReference type="ChEBI" id="CHEBI:16526"/>
        <dbReference type="ChEBI" id="CHEBI:59458"/>
        <dbReference type="ChEBI" id="CHEBI:61723"/>
        <dbReference type="EC" id="4.1.1.36"/>
    </reaction>
</comment>
<dbReference type="GO" id="GO:0071513">
    <property type="term" value="C:phosphopantothenoylcysteine decarboxylase complex"/>
    <property type="evidence" value="ECO:0007669"/>
    <property type="project" value="TreeGrafter"/>
</dbReference>
<dbReference type="STRING" id="1312852.EG19_05100"/>
<dbReference type="HAMAP" id="MF_02225">
    <property type="entry name" value="CoaBC"/>
    <property type="match status" value="1"/>
</dbReference>
<dbReference type="InterPro" id="IPR036551">
    <property type="entry name" value="Flavin_trans-like"/>
</dbReference>
<dbReference type="RefSeq" id="WP_053335098.1">
    <property type="nucleotide sequence ID" value="NZ_JMFG01000020.1"/>
</dbReference>
<organism evidence="7 8">
    <name type="scientific">Thermoanaerobaculum aquaticum</name>
    <dbReference type="NCBI Taxonomy" id="1312852"/>
    <lineage>
        <taxon>Bacteria</taxon>
        <taxon>Pseudomonadati</taxon>
        <taxon>Acidobacteriota</taxon>
        <taxon>Thermoanaerobaculia</taxon>
        <taxon>Thermoanaerobaculales</taxon>
        <taxon>Thermoanaerobaculaceae</taxon>
        <taxon>Thermoanaerobaculum</taxon>
    </lineage>
</organism>
<sequence>MRGRVVLGVGGGIAAFRAVELARGLVHAGCQVHPILTWAASQLVTPRTFAVLTGQRAQVSLWRDRESPGIDHTELSRMADLLVICPATANLMAKLAYGVADDALTTYALAHRRAVVLAPSMNTVMWEKEATQKALELLRARGAVIVPPVFGLLADGEVGVGKLAPVEEILAACLAQLPKTGPLSGLRVLVTAGPTREALDTVRVLTNRSSGRMGVALAAQAQSLGAEVRLLAGPGVAVPAGLWVARFESAEDLAALLREHAAWARVVFHAAAVADFRPAQRAAGKLDRRQGPMTLQLEPVPDLTLEIAAASPRPFLVIFAAEESKNLASRAQAKLSAKGADAVVANPIDEEGLGMEVAKNRAEVWTKKGHHLSFPPMGKEQLARELLLALAGEMLAFP</sequence>
<dbReference type="InterPro" id="IPR007085">
    <property type="entry name" value="DNA/pantothenate-metab_flavo_C"/>
</dbReference>
<dbReference type="GO" id="GO:0046872">
    <property type="term" value="F:metal ion binding"/>
    <property type="evidence" value="ECO:0007669"/>
    <property type="project" value="UniProtKB-KW"/>
</dbReference>
<dbReference type="Gene3D" id="3.40.50.1950">
    <property type="entry name" value="Flavin prenyltransferase-like"/>
    <property type="match status" value="1"/>
</dbReference>
<gene>
    <name evidence="3" type="primary">coaBC</name>
    <name evidence="7" type="ORF">EG19_05100</name>
</gene>
<feature type="binding site" evidence="3">
    <location>
        <position position="285"/>
    </location>
    <ligand>
        <name>CTP</name>
        <dbReference type="ChEBI" id="CHEBI:37563"/>
    </ligand>
</feature>
<evidence type="ECO:0000259" key="5">
    <source>
        <dbReference type="Pfam" id="PF02441"/>
    </source>
</evidence>
<dbReference type="SUPFAM" id="SSF52507">
    <property type="entry name" value="Homo-oligomeric flavin-containing Cys decarboxylases, HFCD"/>
    <property type="match status" value="1"/>
</dbReference>
<dbReference type="InterPro" id="IPR035929">
    <property type="entry name" value="CoaB-like_sf"/>
</dbReference>
<keyword evidence="3 4" id="KW-0288">FMN</keyword>
<keyword evidence="2 3" id="KW-0456">Lyase</keyword>
<dbReference type="Gene3D" id="3.40.50.10300">
    <property type="entry name" value="CoaB-like"/>
    <property type="match status" value="1"/>
</dbReference>
<dbReference type="AlphaFoldDB" id="A0A062XYI8"/>
<comment type="function">
    <text evidence="3">Catalyzes two sequential steps in the biosynthesis of coenzyme A. In the first step cysteine is conjugated to 4'-phosphopantothenate to form 4-phosphopantothenoylcysteine. In the second step the latter compound is decarboxylated to form 4'-phosphopantotheine.</text>
</comment>
<evidence type="ECO:0000313" key="7">
    <source>
        <dbReference type="EMBL" id="KDA53580.1"/>
    </source>
</evidence>
<evidence type="ECO:0000256" key="1">
    <source>
        <dbReference type="ARBA" id="ARBA00022793"/>
    </source>
</evidence>
<dbReference type="GO" id="GO:0010181">
    <property type="term" value="F:FMN binding"/>
    <property type="evidence" value="ECO:0007669"/>
    <property type="project" value="UniProtKB-UniRule"/>
</dbReference>
<name>A0A062XYI8_9BACT</name>
<evidence type="ECO:0000256" key="4">
    <source>
        <dbReference type="RuleBase" id="RU364078"/>
    </source>
</evidence>
<keyword evidence="3" id="KW-0511">Multifunctional enzyme</keyword>
<comment type="similarity">
    <text evidence="3 4">In the C-terminal section; belongs to the PPC synthetase family.</text>
</comment>
<evidence type="ECO:0000256" key="3">
    <source>
        <dbReference type="HAMAP-Rule" id="MF_02225"/>
    </source>
</evidence>
<accession>A0A062XYI8</accession>
<dbReference type="PANTHER" id="PTHR14359">
    <property type="entry name" value="HOMO-OLIGOMERIC FLAVIN CONTAINING CYS DECARBOXYLASE FAMILY"/>
    <property type="match status" value="1"/>
</dbReference>
<dbReference type="EC" id="4.1.1.36" evidence="3"/>
<dbReference type="GO" id="GO:0004632">
    <property type="term" value="F:phosphopantothenate--cysteine ligase activity"/>
    <property type="evidence" value="ECO:0007669"/>
    <property type="project" value="UniProtKB-UniRule"/>
</dbReference>
<keyword evidence="3" id="KW-0460">Magnesium</keyword>
<keyword evidence="1 3" id="KW-0210">Decarboxylase</keyword>
<dbReference type="InterPro" id="IPR005252">
    <property type="entry name" value="CoaBC"/>
</dbReference>
<feature type="binding site" evidence="3">
    <location>
        <position position="275"/>
    </location>
    <ligand>
        <name>CTP</name>
        <dbReference type="ChEBI" id="CHEBI:37563"/>
    </ligand>
</feature>
<feature type="region of interest" description="Phosphopantothenoylcysteine decarboxylase" evidence="3">
    <location>
        <begin position="1"/>
        <end position="187"/>
    </location>
</feature>
<comment type="pathway">
    <text evidence="3 4">Cofactor biosynthesis; coenzyme A biosynthesis; CoA from (R)-pantothenate: step 3/5.</text>
</comment>
<feature type="binding site" evidence="3">
    <location>
        <position position="338"/>
    </location>
    <ligand>
        <name>CTP</name>
        <dbReference type="ChEBI" id="CHEBI:37563"/>
    </ligand>
</feature>
<dbReference type="GO" id="GO:0015941">
    <property type="term" value="P:pantothenate catabolic process"/>
    <property type="evidence" value="ECO:0007669"/>
    <property type="project" value="InterPro"/>
</dbReference>
<protein>
    <recommendedName>
        <fullName evidence="3">Coenzyme A biosynthesis bifunctional protein CoaBC</fullName>
    </recommendedName>
    <alternativeName>
        <fullName evidence="3">DNA/pantothenate metabolism flavoprotein</fullName>
    </alternativeName>
    <alternativeName>
        <fullName evidence="3">Phosphopantothenoylcysteine synthetase/decarboxylase</fullName>
        <shortName evidence="3">PPCS-PPCDC</shortName>
    </alternativeName>
    <domain>
        <recommendedName>
            <fullName evidence="3">Phosphopantothenoylcysteine decarboxylase</fullName>
            <shortName evidence="3">PPC decarboxylase</shortName>
            <shortName evidence="3">PPC-DC</shortName>
            <ecNumber evidence="3">4.1.1.36</ecNumber>
        </recommendedName>
        <alternativeName>
            <fullName evidence="3">CoaC</fullName>
        </alternativeName>
    </domain>
    <domain>
        <recommendedName>
            <fullName evidence="3">Phosphopantothenate--cysteine ligase</fullName>
            <ecNumber evidence="3">6.3.2.5</ecNumber>
        </recommendedName>
        <alternativeName>
            <fullName evidence="3">CoaB</fullName>
        </alternativeName>
        <alternativeName>
            <fullName evidence="3">Phosphopantothenoylcysteine synthetase</fullName>
            <shortName evidence="3">PPC synthetase</shortName>
            <shortName evidence="3">PPC-S</shortName>
        </alternativeName>
    </domain>
</protein>
<dbReference type="EMBL" id="JMFG01000020">
    <property type="protein sequence ID" value="KDA53580.1"/>
    <property type="molecule type" value="Genomic_DNA"/>
</dbReference>
<keyword evidence="3 4" id="KW-0285">Flavoprotein</keyword>
<dbReference type="UniPathway" id="UPA00241">
    <property type="reaction ID" value="UER00353"/>
</dbReference>